<sequence>MDIFDASFKGVRRLQMYLAHVGYCLPDLQMDEQLIDFSHDPSDEAAARIIDACHVYRPDLFYGKVFFIKPSFDSLLQGKESQVYEISQVSRLAKDQYIKIGQMPYQIQNVLVHTTDWITSWYYRPLEDEVKNDRFTHRRDREGSNSVHSGFGDQLFDNPHSPGGEFNSPNKNQIPGQTGYGQSSSTSSSSSSQSEGYNEFSRYNEEEEQQSREFTPPPSSLPTTSASIDELIKSEIEKQNQKYKEKDKQKEKQKKNEKDQQKDKDRNKQIKLKDKNKEKEPINKKKKEIDKNKKKKNLKKDSKESSETDSPISSSQPSDSTTDHNDNDNINDNDNDRAPLSQIPESRLLEDDDYEDEEEDMHGAGFDEDNFLLQDDDDDDNDLNHSSENRKKGGADDSNQKKGKKVIVNADAQDDAEDNVYKFDFDKELQLQREQEKLKDAIGKKKKKKKKKKKITSASAEELEKQKKEQEAQFKIREHKLKEKRWRQEQHRAVRERKQQQKLKKDQELQEKMRIREAEVLAEAERNDQEELIMMGTVQDSELGKPERYEGLFNEGTFFVTTIFYVMLIFSFVFAVITAYNAFKLPIRNSPYQTMIVTSYGGYISPVPDTQPVEEPASDPAQETAYQQNDNKNMHNSIHFTSNSTKHNNNKNNLNLNHNSKPKNNSHSFITVDNQIRVINEEGDELLPEEVLDEEQEDQMKQKDSDLDKLCEFFNSIPENASEEEFETFAKSFGPVKEIIHQPRNSEYLRSAEVDLGNLQTNSELTLLNIIELIADRGLTQSKFPNFDTHTWKTQISHITIDYIPTLIKLINYKNDNYFNISGLQIYMQLSDIGYSGALTVALCIAGGRGIQDSSIVHGQQNEQIESEGGHEEIEALLFNSFVFGQSKQELFVNFDTPKFTARTHVSTINEQLELGDEIGKFLQSVQQQMLIEIELQLTLRRAVNERTQVLLAKVLTVMSGVRTSEINLWATNIFTEQNAEAWRREIQCPSLLPITSVPVTKRNTKLKENKKAKRGEYKEEADIATDQIKVIRYYAGESGLVFIIKEYDAQQVTNVIRYKTKTSAFEQDYCVNSNNRTDVVSGWSDGTI</sequence>
<gene>
    <name evidence="3" type="ORF">EZS28_004994</name>
</gene>
<protein>
    <submittedName>
        <fullName evidence="3">Uncharacterized protein</fullName>
    </submittedName>
</protein>
<feature type="region of interest" description="Disordered" evidence="1">
    <location>
        <begin position="438"/>
        <end position="508"/>
    </location>
</feature>
<dbReference type="AlphaFoldDB" id="A0A5J4WWQ8"/>
<feature type="compositionally biased region" description="Basic and acidic residues" evidence="1">
    <location>
        <begin position="486"/>
        <end position="508"/>
    </location>
</feature>
<accession>A0A5J4WWQ8</accession>
<feature type="compositionally biased region" description="Basic and acidic residues" evidence="1">
    <location>
        <begin position="382"/>
        <end position="400"/>
    </location>
</feature>
<organism evidence="3 4">
    <name type="scientific">Streblomastix strix</name>
    <dbReference type="NCBI Taxonomy" id="222440"/>
    <lineage>
        <taxon>Eukaryota</taxon>
        <taxon>Metamonada</taxon>
        <taxon>Preaxostyla</taxon>
        <taxon>Oxymonadida</taxon>
        <taxon>Streblomastigidae</taxon>
        <taxon>Streblomastix</taxon>
    </lineage>
</organism>
<keyword evidence="2" id="KW-1133">Transmembrane helix</keyword>
<reference evidence="3 4" key="1">
    <citation type="submission" date="2019-03" db="EMBL/GenBank/DDBJ databases">
        <title>Single cell metagenomics reveals metabolic interactions within the superorganism composed of flagellate Streblomastix strix and complex community of Bacteroidetes bacteria on its surface.</title>
        <authorList>
            <person name="Treitli S.C."/>
            <person name="Kolisko M."/>
            <person name="Husnik F."/>
            <person name="Keeling P."/>
            <person name="Hampl V."/>
        </authorList>
    </citation>
    <scope>NUCLEOTIDE SEQUENCE [LARGE SCALE GENOMIC DNA]</scope>
    <source>
        <strain evidence="3">ST1C</strain>
    </source>
</reference>
<feature type="compositionally biased region" description="Low complexity" evidence="1">
    <location>
        <begin position="308"/>
        <end position="320"/>
    </location>
</feature>
<feature type="compositionally biased region" description="Low complexity" evidence="1">
    <location>
        <begin position="182"/>
        <end position="194"/>
    </location>
</feature>
<dbReference type="Proteomes" id="UP000324800">
    <property type="component" value="Unassembled WGS sequence"/>
</dbReference>
<evidence type="ECO:0000256" key="2">
    <source>
        <dbReference type="SAM" id="Phobius"/>
    </source>
</evidence>
<name>A0A5J4WWQ8_9EUKA</name>
<feature type="compositionally biased region" description="Basic and acidic residues" evidence="1">
    <location>
        <begin position="462"/>
        <end position="476"/>
    </location>
</feature>
<feature type="compositionally biased region" description="Polar residues" evidence="1">
    <location>
        <begin position="167"/>
        <end position="176"/>
    </location>
</feature>
<evidence type="ECO:0000313" key="4">
    <source>
        <dbReference type="Proteomes" id="UP000324800"/>
    </source>
</evidence>
<dbReference type="EMBL" id="SNRW01000744">
    <property type="protein sequence ID" value="KAA6399477.1"/>
    <property type="molecule type" value="Genomic_DNA"/>
</dbReference>
<feature type="compositionally biased region" description="Basic and acidic residues" evidence="1">
    <location>
        <begin position="230"/>
        <end position="291"/>
    </location>
</feature>
<keyword evidence="2" id="KW-0812">Transmembrane</keyword>
<evidence type="ECO:0000313" key="3">
    <source>
        <dbReference type="EMBL" id="KAA6399477.1"/>
    </source>
</evidence>
<proteinExistence type="predicted"/>
<feature type="compositionally biased region" description="Acidic residues" evidence="1">
    <location>
        <begin position="350"/>
        <end position="381"/>
    </location>
</feature>
<feature type="compositionally biased region" description="Basic residues" evidence="1">
    <location>
        <begin position="444"/>
        <end position="455"/>
    </location>
</feature>
<dbReference type="OrthoDB" id="10675786at2759"/>
<feature type="region of interest" description="Disordered" evidence="1">
    <location>
        <begin position="137"/>
        <end position="419"/>
    </location>
</feature>
<comment type="caution">
    <text evidence="3">The sequence shown here is derived from an EMBL/GenBank/DDBJ whole genome shotgun (WGS) entry which is preliminary data.</text>
</comment>
<keyword evidence="2" id="KW-0472">Membrane</keyword>
<evidence type="ECO:0000256" key="1">
    <source>
        <dbReference type="SAM" id="MobiDB-lite"/>
    </source>
</evidence>
<feature type="transmembrane region" description="Helical" evidence="2">
    <location>
        <begin position="558"/>
        <end position="583"/>
    </location>
</feature>